<dbReference type="GO" id="GO:0005811">
    <property type="term" value="C:lipid droplet"/>
    <property type="evidence" value="ECO:0007669"/>
    <property type="project" value="TreeGrafter"/>
</dbReference>
<keyword evidence="2" id="KW-0472">Membrane</keyword>
<comment type="caution">
    <text evidence="4">The sequence shown here is derived from an EMBL/GenBank/DDBJ whole genome shotgun (WGS) entry which is preliminary data.</text>
</comment>
<dbReference type="EMBL" id="CAKKLH010000277">
    <property type="protein sequence ID" value="CAH0107643.1"/>
    <property type="molecule type" value="Genomic_DNA"/>
</dbReference>
<dbReference type="Proteomes" id="UP000789390">
    <property type="component" value="Unassembled WGS sequence"/>
</dbReference>
<dbReference type="AlphaFoldDB" id="A0A8J2RSL6"/>
<dbReference type="Pfam" id="PF03435">
    <property type="entry name" value="Sacchrp_dh_NADP"/>
    <property type="match status" value="1"/>
</dbReference>
<dbReference type="GO" id="GO:0009247">
    <property type="term" value="P:glycolipid biosynthetic process"/>
    <property type="evidence" value="ECO:0007669"/>
    <property type="project" value="TreeGrafter"/>
</dbReference>
<dbReference type="PANTHER" id="PTHR12286:SF5">
    <property type="entry name" value="SACCHAROPINE DEHYDROGENASE-LIKE OXIDOREDUCTASE"/>
    <property type="match status" value="1"/>
</dbReference>
<evidence type="ECO:0000256" key="1">
    <source>
        <dbReference type="ARBA" id="ARBA00038048"/>
    </source>
</evidence>
<dbReference type="PANTHER" id="PTHR12286">
    <property type="entry name" value="SACCHAROPINE DEHYDROGENASE-LIKE OXIDOREDUCTASE"/>
    <property type="match status" value="1"/>
</dbReference>
<organism evidence="4 5">
    <name type="scientific">Daphnia galeata</name>
    <dbReference type="NCBI Taxonomy" id="27404"/>
    <lineage>
        <taxon>Eukaryota</taxon>
        <taxon>Metazoa</taxon>
        <taxon>Ecdysozoa</taxon>
        <taxon>Arthropoda</taxon>
        <taxon>Crustacea</taxon>
        <taxon>Branchiopoda</taxon>
        <taxon>Diplostraca</taxon>
        <taxon>Cladocera</taxon>
        <taxon>Anomopoda</taxon>
        <taxon>Daphniidae</taxon>
        <taxon>Daphnia</taxon>
    </lineage>
</organism>
<keyword evidence="5" id="KW-1185">Reference proteome</keyword>
<proteinExistence type="inferred from homology"/>
<feature type="transmembrane region" description="Helical" evidence="2">
    <location>
        <begin position="266"/>
        <end position="292"/>
    </location>
</feature>
<sequence>MTRDYSLVVFGATGFTGQYVAEEVARVAEEENITWAIAGRNSEKLNAILENVGKVTGISVKNVGIIKADVGDPNSLSEMAKKGKIVLNCVGPYRFYGEAVVKACVENATSHIDISGEPQFLERMQLDYNAAAHDNKCYVVGACGFDSIPADMGTVFLEEKLGGQVNSVETYLQINSKLRARGHFATWQSAIHGFANASELKPLRKKLFPERLPLFKPTLKSRGILHQNPIVKSWCLPFPGSDRSVVMRSQRYFFEKENKRPVQIKAYFQCTSLIAAIIMALSAVLFGLLASFKWGRSLLEKYPKLLSFGVFDHDGPTKEEMNATSFVLTLAGKGWSEKLTEPTDAHSSNPDKELVVRVSGPEPGYIATPICMVQAALVLLRDADKLPANGGAFPPGAAFARTSLIERLIKRGINFETGFKSSL</sequence>
<name>A0A8J2RSL6_9CRUS</name>
<dbReference type="SUPFAM" id="SSF51735">
    <property type="entry name" value="NAD(P)-binding Rossmann-fold domains"/>
    <property type="match status" value="1"/>
</dbReference>
<dbReference type="OrthoDB" id="10268090at2759"/>
<dbReference type="InterPro" id="IPR036291">
    <property type="entry name" value="NAD(P)-bd_dom_sf"/>
</dbReference>
<dbReference type="FunFam" id="3.40.50.720:FF:000178">
    <property type="entry name" value="Saccharopine dehydrogenase-like oxidoreductase"/>
    <property type="match status" value="1"/>
</dbReference>
<gene>
    <name evidence="4" type="ORF">DGAL_LOCUS10964</name>
</gene>
<evidence type="ECO:0000313" key="4">
    <source>
        <dbReference type="EMBL" id="CAH0107643.1"/>
    </source>
</evidence>
<feature type="domain" description="Saccharopine dehydrogenase NADP binding" evidence="3">
    <location>
        <begin position="8"/>
        <end position="139"/>
    </location>
</feature>
<evidence type="ECO:0000256" key="2">
    <source>
        <dbReference type="SAM" id="Phobius"/>
    </source>
</evidence>
<evidence type="ECO:0000313" key="5">
    <source>
        <dbReference type="Proteomes" id="UP000789390"/>
    </source>
</evidence>
<comment type="similarity">
    <text evidence="1">Belongs to the saccharopine dehydrogenase family.</text>
</comment>
<evidence type="ECO:0000259" key="3">
    <source>
        <dbReference type="Pfam" id="PF03435"/>
    </source>
</evidence>
<dbReference type="Gene3D" id="3.40.50.720">
    <property type="entry name" value="NAD(P)-binding Rossmann-like Domain"/>
    <property type="match status" value="1"/>
</dbReference>
<dbReference type="InterPro" id="IPR005097">
    <property type="entry name" value="Sacchrp_dh_NADP-bd"/>
</dbReference>
<accession>A0A8J2RSL6</accession>
<protein>
    <recommendedName>
        <fullName evidence="3">Saccharopine dehydrogenase NADP binding domain-containing protein</fullName>
    </recommendedName>
</protein>
<dbReference type="InterPro" id="IPR051276">
    <property type="entry name" value="Saccharopine_DH-like_oxidrdct"/>
</dbReference>
<dbReference type="GO" id="GO:0005886">
    <property type="term" value="C:plasma membrane"/>
    <property type="evidence" value="ECO:0007669"/>
    <property type="project" value="TreeGrafter"/>
</dbReference>
<keyword evidence="2" id="KW-1133">Transmembrane helix</keyword>
<keyword evidence="2" id="KW-0812">Transmembrane</keyword>
<reference evidence="4" key="1">
    <citation type="submission" date="2021-11" db="EMBL/GenBank/DDBJ databases">
        <authorList>
            <person name="Schell T."/>
        </authorList>
    </citation>
    <scope>NUCLEOTIDE SEQUENCE</scope>
    <source>
        <strain evidence="4">M5</strain>
    </source>
</reference>
<dbReference type="GO" id="GO:0005739">
    <property type="term" value="C:mitochondrion"/>
    <property type="evidence" value="ECO:0007669"/>
    <property type="project" value="TreeGrafter"/>
</dbReference>